<dbReference type="SUPFAM" id="SSF53335">
    <property type="entry name" value="S-adenosyl-L-methionine-dependent methyltransferases"/>
    <property type="match status" value="1"/>
</dbReference>
<name>A0ABW8Q0V5_9GAMM</name>
<dbReference type="GO" id="GO:0032259">
    <property type="term" value="P:methylation"/>
    <property type="evidence" value="ECO:0007669"/>
    <property type="project" value="UniProtKB-KW"/>
</dbReference>
<keyword evidence="3" id="KW-1185">Reference proteome</keyword>
<dbReference type="Proteomes" id="UP001621714">
    <property type="component" value="Unassembled WGS sequence"/>
</dbReference>
<comment type="caution">
    <text evidence="2">The sequence shown here is derived from an EMBL/GenBank/DDBJ whole genome shotgun (WGS) entry which is preliminary data.</text>
</comment>
<protein>
    <submittedName>
        <fullName evidence="2">Methyltransferase</fullName>
    </submittedName>
</protein>
<dbReference type="RefSeq" id="WP_405341157.1">
    <property type="nucleotide sequence ID" value="NZ_JBANFI010000009.1"/>
</dbReference>
<dbReference type="InterPro" id="IPR025714">
    <property type="entry name" value="Methyltranfer_dom"/>
</dbReference>
<evidence type="ECO:0000259" key="1">
    <source>
        <dbReference type="Pfam" id="PF13679"/>
    </source>
</evidence>
<dbReference type="Pfam" id="PF13679">
    <property type="entry name" value="Methyltransf_32"/>
    <property type="match status" value="1"/>
</dbReference>
<evidence type="ECO:0000313" key="3">
    <source>
        <dbReference type="Proteomes" id="UP001621714"/>
    </source>
</evidence>
<dbReference type="InterPro" id="IPR029063">
    <property type="entry name" value="SAM-dependent_MTases_sf"/>
</dbReference>
<keyword evidence="2" id="KW-0808">Transferase</keyword>
<sequence length="411" mass="46330">MNFTTTLASWQQLDAWLSHHADFWQPVPFYTPKPPWAPLAPDLFAAVRGLSEEDYLALAADQAAAQPWLAGYRSSLLPPPLPPLEALTLKRSQAQALTLSEVQAPHMPERKRHQAGCLAAQLQPYTRPLVDWCSGAGHLARTLAKASGQPVLALEEDAALVARGTAWIEATQCPDQRQVRLEQQDVLALQADSIFWPRDQHCVALHACGDLHRHLLRQAVAARQPRISLVPCCYHLTQAHHWQPLAQATQASALSALTPLQMRLAVQETVTAPDRVTRQRHCLNVWRLGYDALRQQLTQDKAYQPLVSCSVKQLRLGFAAFCAWAAEQQQLVLPAEVDWDAWWAQGQQRYAEVQRDELVRHQFRRPLEIWMLLDYVLFLQEAGYQVQLSCFCEPGLSPRNLLIDARLTNAT</sequence>
<accession>A0ABW8Q0V5</accession>
<gene>
    <name evidence="2" type="ORF">V6U78_11905</name>
</gene>
<dbReference type="EMBL" id="JBANFI010000009">
    <property type="protein sequence ID" value="MFK7161741.1"/>
    <property type="molecule type" value="Genomic_DNA"/>
</dbReference>
<dbReference type="GO" id="GO:0008168">
    <property type="term" value="F:methyltransferase activity"/>
    <property type="evidence" value="ECO:0007669"/>
    <property type="project" value="UniProtKB-KW"/>
</dbReference>
<dbReference type="Gene3D" id="3.40.50.150">
    <property type="entry name" value="Vaccinia Virus protein VP39"/>
    <property type="match status" value="1"/>
</dbReference>
<evidence type="ECO:0000313" key="2">
    <source>
        <dbReference type="EMBL" id="MFK7161741.1"/>
    </source>
</evidence>
<dbReference type="PANTHER" id="PTHR13369">
    <property type="match status" value="1"/>
</dbReference>
<dbReference type="PANTHER" id="PTHR13369:SF0">
    <property type="entry name" value="GLUTATHIONE S-TRANSFERASE C-TERMINAL DOMAIN-CONTAINING PROTEIN"/>
    <property type="match status" value="1"/>
</dbReference>
<organism evidence="2 3">
    <name type="scientific">Marinospirillum alkalitolerans</name>
    <dbReference type="NCBI Taxonomy" id="3123374"/>
    <lineage>
        <taxon>Bacteria</taxon>
        <taxon>Pseudomonadati</taxon>
        <taxon>Pseudomonadota</taxon>
        <taxon>Gammaproteobacteria</taxon>
        <taxon>Oceanospirillales</taxon>
        <taxon>Oceanospirillaceae</taxon>
        <taxon>Marinospirillum</taxon>
    </lineage>
</organism>
<keyword evidence="2" id="KW-0489">Methyltransferase</keyword>
<proteinExistence type="predicted"/>
<reference evidence="2 3" key="1">
    <citation type="submission" date="2024-02" db="EMBL/GenBank/DDBJ databases">
        <title>Marinospirillum sp. MEB 164 isolated from Lonar lake sediment.</title>
        <authorList>
            <person name="Joshi A."/>
            <person name="Thite S."/>
        </authorList>
    </citation>
    <scope>NUCLEOTIDE SEQUENCE [LARGE SCALE GENOMIC DNA]</scope>
    <source>
        <strain evidence="2 3">MEB164</strain>
    </source>
</reference>
<feature type="domain" description="Methyltransferase" evidence="1">
    <location>
        <begin position="127"/>
        <end position="238"/>
    </location>
</feature>